<keyword evidence="2" id="KW-1185">Reference proteome</keyword>
<dbReference type="KEGG" id="bcom:BAUCODRAFT_437285"/>
<organism evidence="1 2">
    <name type="scientific">Baudoinia panamericana (strain UAMH 10762)</name>
    <name type="common">Angels' share fungus</name>
    <name type="synonym">Baudoinia compniacensis (strain UAMH 10762)</name>
    <dbReference type="NCBI Taxonomy" id="717646"/>
    <lineage>
        <taxon>Eukaryota</taxon>
        <taxon>Fungi</taxon>
        <taxon>Dikarya</taxon>
        <taxon>Ascomycota</taxon>
        <taxon>Pezizomycotina</taxon>
        <taxon>Dothideomycetes</taxon>
        <taxon>Dothideomycetidae</taxon>
        <taxon>Mycosphaerellales</taxon>
        <taxon>Teratosphaeriaceae</taxon>
        <taxon>Baudoinia</taxon>
    </lineage>
</organism>
<protein>
    <submittedName>
        <fullName evidence="1">Uncharacterized protein</fullName>
    </submittedName>
</protein>
<dbReference type="GeneID" id="19114328"/>
<evidence type="ECO:0000313" key="1">
    <source>
        <dbReference type="EMBL" id="EMC97073.1"/>
    </source>
</evidence>
<name>M2MZM7_BAUPA</name>
<dbReference type="AlphaFoldDB" id="M2MZM7"/>
<evidence type="ECO:0000313" key="2">
    <source>
        <dbReference type="Proteomes" id="UP000011761"/>
    </source>
</evidence>
<gene>
    <name evidence="1" type="ORF">BAUCODRAFT_437285</name>
</gene>
<reference evidence="1 2" key="1">
    <citation type="journal article" date="2012" name="PLoS Pathog.">
        <title>Diverse lifestyles and strategies of plant pathogenesis encoded in the genomes of eighteen Dothideomycetes fungi.</title>
        <authorList>
            <person name="Ohm R.A."/>
            <person name="Feau N."/>
            <person name="Henrissat B."/>
            <person name="Schoch C.L."/>
            <person name="Horwitz B.A."/>
            <person name="Barry K.W."/>
            <person name="Condon B.J."/>
            <person name="Copeland A.C."/>
            <person name="Dhillon B."/>
            <person name="Glaser F."/>
            <person name="Hesse C.N."/>
            <person name="Kosti I."/>
            <person name="LaButti K."/>
            <person name="Lindquist E.A."/>
            <person name="Lucas S."/>
            <person name="Salamov A.A."/>
            <person name="Bradshaw R.E."/>
            <person name="Ciuffetti L."/>
            <person name="Hamelin R.C."/>
            <person name="Kema G.H.J."/>
            <person name="Lawrence C."/>
            <person name="Scott J.A."/>
            <person name="Spatafora J.W."/>
            <person name="Turgeon B.G."/>
            <person name="de Wit P.J.G.M."/>
            <person name="Zhong S."/>
            <person name="Goodwin S.B."/>
            <person name="Grigoriev I.V."/>
        </authorList>
    </citation>
    <scope>NUCLEOTIDE SEQUENCE [LARGE SCALE GENOMIC DNA]</scope>
    <source>
        <strain evidence="1 2">UAMH 10762</strain>
    </source>
</reference>
<proteinExistence type="predicted"/>
<sequence length="80" mass="9314">MMCTRGLYTYLGKVRPMPRIRRRSGADFSSKLIERDTSCLARQLKHSHLEDYDCGIHTSYPLTAGRHRSSFMETFKGHHI</sequence>
<dbReference type="Proteomes" id="UP000011761">
    <property type="component" value="Unassembled WGS sequence"/>
</dbReference>
<dbReference type="HOGENOM" id="CLU_2589362_0_0_1"/>
<dbReference type="EMBL" id="KB445554">
    <property type="protein sequence ID" value="EMC97073.1"/>
    <property type="molecule type" value="Genomic_DNA"/>
</dbReference>
<dbReference type="RefSeq" id="XP_007675635.1">
    <property type="nucleotide sequence ID" value="XM_007677445.1"/>
</dbReference>
<accession>M2MZM7</accession>